<evidence type="ECO:0000313" key="3">
    <source>
        <dbReference type="Proteomes" id="UP001596023"/>
    </source>
</evidence>
<name>A0ABV9KRI8_9BACT</name>
<gene>
    <name evidence="2" type="ORF">ACFO6W_03040</name>
</gene>
<accession>A0ABV9KRI8</accession>
<feature type="region of interest" description="Disordered" evidence="1">
    <location>
        <begin position="209"/>
        <end position="249"/>
    </location>
</feature>
<keyword evidence="3" id="KW-1185">Reference proteome</keyword>
<sequence length="249" mass="28557">MLKDKRPRQPEQGQAGGTDNALRIAVAEEVSLNPFAGIYLAVKRAILTIKENPEAPAGDPFFKTVAIDTGQFARIVRSGNLETEIMFPAVFIHFVNVRYLVQQQRIGEGRATMRVRFILNTLNNQDPDRECDAFYIFQRINVAIQDAKSYEPALNERCNLLYFDMPETTNMLQAYWIDYEVWFREASAWKYRDWVERYLVMPPFTNHGDAPQHDDEKHGDHMCPAHKETSGYAPSVEGNAPPAEERQDS</sequence>
<reference evidence="3" key="1">
    <citation type="journal article" date="2019" name="Int. J. Syst. Evol. Microbiol.">
        <title>The Global Catalogue of Microorganisms (GCM) 10K type strain sequencing project: providing services to taxonomists for standard genome sequencing and annotation.</title>
        <authorList>
            <consortium name="The Broad Institute Genomics Platform"/>
            <consortium name="The Broad Institute Genome Sequencing Center for Infectious Disease"/>
            <person name="Wu L."/>
            <person name="Ma J."/>
        </authorList>
    </citation>
    <scope>NUCLEOTIDE SEQUENCE [LARGE SCALE GENOMIC DNA]</scope>
    <source>
        <strain evidence="3">CCUG 66188</strain>
    </source>
</reference>
<evidence type="ECO:0000256" key="1">
    <source>
        <dbReference type="SAM" id="MobiDB-lite"/>
    </source>
</evidence>
<comment type="caution">
    <text evidence="2">The sequence shown here is derived from an EMBL/GenBank/DDBJ whole genome shotgun (WGS) entry which is preliminary data.</text>
</comment>
<protein>
    <submittedName>
        <fullName evidence="2">Uncharacterized protein</fullName>
    </submittedName>
</protein>
<evidence type="ECO:0000313" key="2">
    <source>
        <dbReference type="EMBL" id="MFC4672663.1"/>
    </source>
</evidence>
<feature type="compositionally biased region" description="Basic and acidic residues" evidence="1">
    <location>
        <begin position="210"/>
        <end position="229"/>
    </location>
</feature>
<dbReference type="Proteomes" id="UP001596023">
    <property type="component" value="Unassembled WGS sequence"/>
</dbReference>
<organism evidence="2 3">
    <name type="scientific">Dysgonomonas termitidis</name>
    <dbReference type="NCBI Taxonomy" id="1516126"/>
    <lineage>
        <taxon>Bacteria</taxon>
        <taxon>Pseudomonadati</taxon>
        <taxon>Bacteroidota</taxon>
        <taxon>Bacteroidia</taxon>
        <taxon>Bacteroidales</taxon>
        <taxon>Dysgonomonadaceae</taxon>
        <taxon>Dysgonomonas</taxon>
    </lineage>
</organism>
<proteinExistence type="predicted"/>
<dbReference type="RefSeq" id="WP_379993855.1">
    <property type="nucleotide sequence ID" value="NZ_JBHSGN010000024.1"/>
</dbReference>
<dbReference type="EMBL" id="JBHSGN010000024">
    <property type="protein sequence ID" value="MFC4672663.1"/>
    <property type="molecule type" value="Genomic_DNA"/>
</dbReference>